<name>A0ABU0TLX6_9FLAO</name>
<evidence type="ECO:0000313" key="1">
    <source>
        <dbReference type="EMBL" id="MDQ1098001.1"/>
    </source>
</evidence>
<evidence type="ECO:0000313" key="2">
    <source>
        <dbReference type="Proteomes" id="UP001225072"/>
    </source>
</evidence>
<dbReference type="Proteomes" id="UP001225072">
    <property type="component" value="Unassembled WGS sequence"/>
</dbReference>
<sequence length="166" mass="18759">MRNVFFGTALVLFALLSCRSDEDSIQNIDQILDIYIKNSAGQDLLNAKKNGSFSGYTMTDLFGTIDNAPVNNTLKVTADSLYYIEYIAGARRITLDSVSPDNRTYHSRIALALRRTQNNVTDTINDTLEIQYRWTPSVFEVSKVYYNKNLKFTKQPGSPNVVTIIK</sequence>
<accession>A0ABU0TLX6</accession>
<reference evidence="1 2" key="1">
    <citation type="submission" date="2023-07" db="EMBL/GenBank/DDBJ databases">
        <title>Functional and genomic diversity of the sorghum phyllosphere microbiome.</title>
        <authorList>
            <person name="Shade A."/>
        </authorList>
    </citation>
    <scope>NUCLEOTIDE SEQUENCE [LARGE SCALE GENOMIC DNA]</scope>
    <source>
        <strain evidence="1 2">SORGH_AS_1064</strain>
    </source>
</reference>
<comment type="caution">
    <text evidence="1">The sequence shown here is derived from an EMBL/GenBank/DDBJ whole genome shotgun (WGS) entry which is preliminary data.</text>
</comment>
<dbReference type="PROSITE" id="PS51257">
    <property type="entry name" value="PROKAR_LIPOPROTEIN"/>
    <property type="match status" value="1"/>
</dbReference>
<dbReference type="EMBL" id="JAUTAL010000001">
    <property type="protein sequence ID" value="MDQ1098001.1"/>
    <property type="molecule type" value="Genomic_DNA"/>
</dbReference>
<organism evidence="1 2">
    <name type="scientific">Chryseobacterium camelliae</name>
    <dbReference type="NCBI Taxonomy" id="1265445"/>
    <lineage>
        <taxon>Bacteria</taxon>
        <taxon>Pseudomonadati</taxon>
        <taxon>Bacteroidota</taxon>
        <taxon>Flavobacteriia</taxon>
        <taxon>Flavobacteriales</taxon>
        <taxon>Weeksellaceae</taxon>
        <taxon>Chryseobacterium group</taxon>
        <taxon>Chryseobacterium</taxon>
    </lineage>
</organism>
<dbReference type="RefSeq" id="WP_307451940.1">
    <property type="nucleotide sequence ID" value="NZ_JAUTAL010000001.1"/>
</dbReference>
<gene>
    <name evidence="1" type="ORF">QE404_003148</name>
</gene>
<protein>
    <submittedName>
        <fullName evidence="1">Uncharacterized protein</fullName>
    </submittedName>
</protein>
<proteinExistence type="predicted"/>
<keyword evidence="2" id="KW-1185">Reference proteome</keyword>